<dbReference type="Pfam" id="PF24764">
    <property type="entry name" value="rva_4"/>
    <property type="match status" value="1"/>
</dbReference>
<feature type="signal peptide" evidence="1">
    <location>
        <begin position="1"/>
        <end position="16"/>
    </location>
</feature>
<gene>
    <name evidence="3" type="ORF">MEDL_16563</name>
</gene>
<evidence type="ECO:0000259" key="2">
    <source>
        <dbReference type="PROSITE" id="PS50994"/>
    </source>
</evidence>
<dbReference type="InterPro" id="IPR001584">
    <property type="entry name" value="Integrase_cat-core"/>
</dbReference>
<dbReference type="EMBL" id="CAJPWZ010000873">
    <property type="protein sequence ID" value="CAG2201958.1"/>
    <property type="molecule type" value="Genomic_DNA"/>
</dbReference>
<dbReference type="InterPro" id="IPR012337">
    <property type="entry name" value="RNaseH-like_sf"/>
</dbReference>
<dbReference type="PANTHER" id="PTHR46791">
    <property type="entry name" value="EXPRESSED PROTEIN"/>
    <property type="match status" value="1"/>
</dbReference>
<dbReference type="InterPro" id="IPR036397">
    <property type="entry name" value="RNaseH_sf"/>
</dbReference>
<dbReference type="InterPro" id="IPR058913">
    <property type="entry name" value="Integrase_dom_put"/>
</dbReference>
<dbReference type="GO" id="GO:0015074">
    <property type="term" value="P:DNA integration"/>
    <property type="evidence" value="ECO:0007669"/>
    <property type="project" value="InterPro"/>
</dbReference>
<evidence type="ECO:0000313" key="4">
    <source>
        <dbReference type="Proteomes" id="UP000683360"/>
    </source>
</evidence>
<reference evidence="3" key="1">
    <citation type="submission" date="2021-03" db="EMBL/GenBank/DDBJ databases">
        <authorList>
            <person name="Bekaert M."/>
        </authorList>
    </citation>
    <scope>NUCLEOTIDE SEQUENCE</scope>
</reference>
<keyword evidence="1" id="KW-0732">Signal</keyword>
<protein>
    <recommendedName>
        <fullName evidence="2">Integrase catalytic domain-containing protein</fullName>
    </recommendedName>
</protein>
<dbReference type="SUPFAM" id="SSF53098">
    <property type="entry name" value="Ribonuclease H-like"/>
    <property type="match status" value="1"/>
</dbReference>
<dbReference type="Proteomes" id="UP000683360">
    <property type="component" value="Unassembled WGS sequence"/>
</dbReference>
<organism evidence="3 4">
    <name type="scientific">Mytilus edulis</name>
    <name type="common">Blue mussel</name>
    <dbReference type="NCBI Taxonomy" id="6550"/>
    <lineage>
        <taxon>Eukaryota</taxon>
        <taxon>Metazoa</taxon>
        <taxon>Spiralia</taxon>
        <taxon>Lophotrochozoa</taxon>
        <taxon>Mollusca</taxon>
        <taxon>Bivalvia</taxon>
        <taxon>Autobranchia</taxon>
        <taxon>Pteriomorphia</taxon>
        <taxon>Mytilida</taxon>
        <taxon>Mytiloidea</taxon>
        <taxon>Mytilidae</taxon>
        <taxon>Mytilinae</taxon>
        <taxon>Mytilus</taxon>
    </lineage>
</organism>
<dbReference type="AlphaFoldDB" id="A0A8S3R2C0"/>
<comment type="caution">
    <text evidence="3">The sequence shown here is derived from an EMBL/GenBank/DDBJ whole genome shotgun (WGS) entry which is preliminary data.</text>
</comment>
<dbReference type="CDD" id="cd09487">
    <property type="entry name" value="SAM_superfamily"/>
    <property type="match status" value="1"/>
</dbReference>
<evidence type="ECO:0000256" key="1">
    <source>
        <dbReference type="SAM" id="SignalP"/>
    </source>
</evidence>
<proteinExistence type="predicted"/>
<feature type="domain" description="Integrase catalytic" evidence="2">
    <location>
        <begin position="501"/>
        <end position="679"/>
    </location>
</feature>
<dbReference type="GO" id="GO:0003676">
    <property type="term" value="F:nucleic acid binding"/>
    <property type="evidence" value="ECO:0007669"/>
    <property type="project" value="InterPro"/>
</dbReference>
<dbReference type="OrthoDB" id="6070127at2759"/>
<sequence length="755" mass="86168">MLIILLIVFHVSSVRAGCYKSSGPSGTIECVQISRYNNEYQWATCLTDTYIKAKSGREHQCTDQTAAYCYYQCMLELYEVNSGPVGGCCKCQQGQEYTSTDLTLPSSCYSPSGTDCGWYENCLEKKYKCKGTDDDYAMDFAIKFYSFIDANSLLTDIKTFSIEMFTEIQSLFRRRRRALSDFTDVLTLANRIADSIANKLRWSEQGILWFSSVDSNTSLPLSNELLLFVHLADKKTYDLNTNYTESADIHLIVLEFQDKLEKGELKANLEDYSFQPISAKGCLDLQCNITLFDVSASLNGILGTVMVNKMAEPLMLTVLRKVGLQEVYESFEREAITPDIISLLSKQNLQFLGIPNATDMMRLRAECVKYGKSKPQKIGGYSGAPKFDIDKLTLDSLLDCGFQISDIAKLLLVSERTIYRRMAQFGLSKQGFSEIDDGDLERVVSETIKDFPMCGEQMLRQLLRTKGLKIQRWRLRDCIHEIDSSGVRARKAGRLHRRTYNVMAPNHLWHIDTNHKLIRWRFVIIGGIDGFSRMIMFLSCNDNNTSKTVLESFLTGVDNYGIPLKVRSDKGRENVSVADFMLTERGESGMITGPSTHNQRIERLWRDIFEGVLCYFYNLFYYMEDHDILDPLNDLHLAALHYNFKDEINRRLNVWSTAWGCHRIRTVKATPLQLWGSGQVQNPVGMQMNETELPELGVGEQNNEATRDGERPIFQPLNLINEQCREILNNELNRTGENFGIDDYLKSLEIISANN</sequence>
<accession>A0A8S3R2C0</accession>
<name>A0A8S3R2C0_MYTED</name>
<dbReference type="PANTHER" id="PTHR46791:SF5">
    <property type="entry name" value="CLR5 DOMAIN-CONTAINING PROTEIN-RELATED"/>
    <property type="match status" value="1"/>
</dbReference>
<keyword evidence="4" id="KW-1185">Reference proteome</keyword>
<feature type="chain" id="PRO_5035814197" description="Integrase catalytic domain-containing protein" evidence="1">
    <location>
        <begin position="17"/>
        <end position="755"/>
    </location>
</feature>
<dbReference type="PROSITE" id="PS50994">
    <property type="entry name" value="INTEGRASE"/>
    <property type="match status" value="1"/>
</dbReference>
<dbReference type="Gene3D" id="3.30.420.10">
    <property type="entry name" value="Ribonuclease H-like superfamily/Ribonuclease H"/>
    <property type="match status" value="1"/>
</dbReference>
<evidence type="ECO:0000313" key="3">
    <source>
        <dbReference type="EMBL" id="CAG2201958.1"/>
    </source>
</evidence>